<dbReference type="GO" id="GO:0004798">
    <property type="term" value="F:dTMP kinase activity"/>
    <property type="evidence" value="ECO:0007669"/>
    <property type="project" value="UniProtKB-EC"/>
</dbReference>
<comment type="pathway">
    <text evidence="1">Pyrimidine metabolism; dTTP biosynthesis.</text>
</comment>
<evidence type="ECO:0000256" key="2">
    <source>
        <dbReference type="ARBA" id="ARBA00009776"/>
    </source>
</evidence>
<feature type="domain" description="Thymidylate kinase-like" evidence="9">
    <location>
        <begin position="2"/>
        <end position="157"/>
    </location>
</feature>
<organism evidence="10 11">
    <name type="scientific">Friedmanniomyces endolithicus</name>
    <dbReference type="NCBI Taxonomy" id="329885"/>
    <lineage>
        <taxon>Eukaryota</taxon>
        <taxon>Fungi</taxon>
        <taxon>Dikarya</taxon>
        <taxon>Ascomycota</taxon>
        <taxon>Pezizomycotina</taxon>
        <taxon>Dothideomycetes</taxon>
        <taxon>Dothideomycetidae</taxon>
        <taxon>Mycosphaerellales</taxon>
        <taxon>Teratosphaeriaceae</taxon>
        <taxon>Friedmanniomyces</taxon>
    </lineage>
</organism>
<dbReference type="PANTHER" id="PTHR10344">
    <property type="entry name" value="THYMIDYLATE KINASE"/>
    <property type="match status" value="1"/>
</dbReference>
<reference evidence="10" key="1">
    <citation type="submission" date="2021-12" db="EMBL/GenBank/DDBJ databases">
        <title>Black yeast isolated from Biological Soil Crust.</title>
        <authorList>
            <person name="Kurbessoian T."/>
        </authorList>
    </citation>
    <scope>NUCLEOTIDE SEQUENCE</scope>
    <source>
        <strain evidence="10">CCFEE 5208</strain>
    </source>
</reference>
<dbReference type="GO" id="GO:0005829">
    <property type="term" value="C:cytosol"/>
    <property type="evidence" value="ECO:0007669"/>
    <property type="project" value="TreeGrafter"/>
</dbReference>
<evidence type="ECO:0000313" key="10">
    <source>
        <dbReference type="EMBL" id="KAK0324576.1"/>
    </source>
</evidence>
<dbReference type="InterPro" id="IPR018094">
    <property type="entry name" value="Thymidylate_kinase"/>
</dbReference>
<dbReference type="EC" id="2.7.4.9" evidence="3"/>
<dbReference type="GO" id="GO:0006235">
    <property type="term" value="P:dTTP biosynthetic process"/>
    <property type="evidence" value="ECO:0007669"/>
    <property type="project" value="TreeGrafter"/>
</dbReference>
<evidence type="ECO:0000256" key="5">
    <source>
        <dbReference type="ARBA" id="ARBA00022727"/>
    </source>
</evidence>
<evidence type="ECO:0000256" key="1">
    <source>
        <dbReference type="ARBA" id="ARBA00004992"/>
    </source>
</evidence>
<evidence type="ECO:0000256" key="4">
    <source>
        <dbReference type="ARBA" id="ARBA00022679"/>
    </source>
</evidence>
<dbReference type="GO" id="GO:0006233">
    <property type="term" value="P:dTDP biosynthetic process"/>
    <property type="evidence" value="ECO:0007669"/>
    <property type="project" value="InterPro"/>
</dbReference>
<keyword evidence="7 10" id="KW-0418">Kinase</keyword>
<evidence type="ECO:0000256" key="3">
    <source>
        <dbReference type="ARBA" id="ARBA00012980"/>
    </source>
</evidence>
<dbReference type="GO" id="GO:0005634">
    <property type="term" value="C:nucleus"/>
    <property type="evidence" value="ECO:0007669"/>
    <property type="project" value="TreeGrafter"/>
</dbReference>
<dbReference type="GO" id="GO:0005524">
    <property type="term" value="F:ATP binding"/>
    <property type="evidence" value="ECO:0007669"/>
    <property type="project" value="UniProtKB-KW"/>
</dbReference>
<evidence type="ECO:0000259" key="9">
    <source>
        <dbReference type="Pfam" id="PF02223"/>
    </source>
</evidence>
<accession>A0AAN6JC26</accession>
<dbReference type="Proteomes" id="UP001168146">
    <property type="component" value="Unassembled WGS sequence"/>
</dbReference>
<dbReference type="GO" id="GO:0006227">
    <property type="term" value="P:dUDP biosynthetic process"/>
    <property type="evidence" value="ECO:0007669"/>
    <property type="project" value="TreeGrafter"/>
</dbReference>
<dbReference type="Pfam" id="PF02223">
    <property type="entry name" value="Thymidylate_kin"/>
    <property type="match status" value="1"/>
</dbReference>
<gene>
    <name evidence="10" type="primary">CDC8_2</name>
    <name evidence="10" type="ORF">LTR82_004281</name>
</gene>
<protein>
    <recommendedName>
        <fullName evidence="3">dTMP kinase</fullName>
        <ecNumber evidence="3">2.7.4.9</ecNumber>
    </recommendedName>
</protein>
<dbReference type="InterPro" id="IPR027417">
    <property type="entry name" value="P-loop_NTPase"/>
</dbReference>
<evidence type="ECO:0000256" key="7">
    <source>
        <dbReference type="ARBA" id="ARBA00022777"/>
    </source>
</evidence>
<dbReference type="InterPro" id="IPR018095">
    <property type="entry name" value="Thymidylate_kin_CS"/>
</dbReference>
<evidence type="ECO:0000256" key="8">
    <source>
        <dbReference type="ARBA" id="ARBA00022840"/>
    </source>
</evidence>
<dbReference type="AlphaFoldDB" id="A0AAN6JC26"/>
<keyword evidence="5" id="KW-0545">Nucleotide biosynthesis</keyword>
<dbReference type="InterPro" id="IPR039430">
    <property type="entry name" value="Thymidylate_kin-like_dom"/>
</dbReference>
<keyword evidence="6" id="KW-0547">Nucleotide-binding</keyword>
<dbReference type="PROSITE" id="PS01331">
    <property type="entry name" value="THYMIDYLATE_KINASE"/>
    <property type="match status" value="1"/>
</dbReference>
<comment type="caution">
    <text evidence="10">The sequence shown here is derived from an EMBL/GenBank/DDBJ whole genome shotgun (WGS) entry which is preliminary data.</text>
</comment>
<keyword evidence="8" id="KW-0067">ATP-binding</keyword>
<dbReference type="GO" id="GO:0004550">
    <property type="term" value="F:nucleoside diphosphate kinase activity"/>
    <property type="evidence" value="ECO:0007669"/>
    <property type="project" value="TreeGrafter"/>
</dbReference>
<proteinExistence type="inferred from homology"/>
<dbReference type="PANTHER" id="PTHR10344:SF1">
    <property type="entry name" value="THYMIDYLATE KINASE"/>
    <property type="match status" value="1"/>
</dbReference>
<sequence length="242" mass="27355">MRFPNRSTPIGQMINSYLAGQTQAEDHVIHLLFSANRWESAAEIERLIQVGTTVVLDRYYYSGIVYSAAKRVDGMDLEWCRQPEVGLPRPDVCVFLDVDTEVAKQRGGFGEERYEKAEIQVRVRGLFGELRAKGGHEGDDIVVVDAGMEVEELQKSIWRVVDGIVKKVAAEEMTLRKSIVCECLRGLKTKRKAKRWPHLMAFINFAARNHASDCEADDLTDDVLVTEEKMRMCRLHAPNGTG</sequence>
<keyword evidence="4 10" id="KW-0808">Transferase</keyword>
<dbReference type="SUPFAM" id="SSF52540">
    <property type="entry name" value="P-loop containing nucleoside triphosphate hydrolases"/>
    <property type="match status" value="1"/>
</dbReference>
<evidence type="ECO:0000256" key="6">
    <source>
        <dbReference type="ARBA" id="ARBA00022741"/>
    </source>
</evidence>
<dbReference type="Gene3D" id="3.40.50.300">
    <property type="entry name" value="P-loop containing nucleotide triphosphate hydrolases"/>
    <property type="match status" value="1"/>
</dbReference>
<dbReference type="EMBL" id="JASUXU010000009">
    <property type="protein sequence ID" value="KAK0324576.1"/>
    <property type="molecule type" value="Genomic_DNA"/>
</dbReference>
<dbReference type="NCBIfam" id="TIGR00041">
    <property type="entry name" value="DTMP_kinase"/>
    <property type="match status" value="1"/>
</dbReference>
<name>A0AAN6JC26_9PEZI</name>
<comment type="similarity">
    <text evidence="2">Belongs to the thymidylate kinase family.</text>
</comment>
<evidence type="ECO:0000313" key="11">
    <source>
        <dbReference type="Proteomes" id="UP001168146"/>
    </source>
</evidence>